<dbReference type="Gene3D" id="2.10.110.10">
    <property type="entry name" value="Cysteine Rich Protein"/>
    <property type="match status" value="2"/>
</dbReference>
<accession>A0AAU9XDE3</accession>
<dbReference type="InterPro" id="IPR001781">
    <property type="entry name" value="Znf_LIM"/>
</dbReference>
<keyword evidence="2" id="KW-0677">Repeat</keyword>
<dbReference type="GO" id="GO:0046872">
    <property type="term" value="F:metal ion binding"/>
    <property type="evidence" value="ECO:0007669"/>
    <property type="project" value="UniProtKB-KW"/>
</dbReference>
<reference evidence="7 8" key="1">
    <citation type="submission" date="2022-05" db="EMBL/GenBank/DDBJ databases">
        <authorList>
            <consortium name="Genoscope - CEA"/>
            <person name="William W."/>
        </authorList>
    </citation>
    <scope>NUCLEOTIDE SEQUENCE [LARGE SCALE GENOMIC DNA]</scope>
</reference>
<evidence type="ECO:0000256" key="3">
    <source>
        <dbReference type="ARBA" id="ARBA00022833"/>
    </source>
</evidence>
<name>A0AAU9XDE3_9CNID</name>
<evidence type="ECO:0000313" key="7">
    <source>
        <dbReference type="EMBL" id="CAH3142783.1"/>
    </source>
</evidence>
<evidence type="ECO:0000256" key="1">
    <source>
        <dbReference type="ARBA" id="ARBA00022723"/>
    </source>
</evidence>
<keyword evidence="3 5" id="KW-0862">Zinc</keyword>
<dbReference type="Pfam" id="PF00412">
    <property type="entry name" value="LIM"/>
    <property type="match status" value="2"/>
</dbReference>
<proteinExistence type="predicted"/>
<keyword evidence="8" id="KW-1185">Reference proteome</keyword>
<sequence>MSASKLNNAVRSCAGCKKEIKEKYLLSAADKFWHTTCLKCSQCGVILEQVGKTCFEKGTSILCRNDYSRLYGSSNTCAACAKQISPTAKVLRSGQNIYHVNCFACITCKRLLKTGDTYYVIDGELFCKGDATMNNQQER</sequence>
<dbReference type="PROSITE" id="PS50023">
    <property type="entry name" value="LIM_DOMAIN_2"/>
    <property type="match status" value="2"/>
</dbReference>
<keyword evidence="1 5" id="KW-0479">Metal-binding</keyword>
<evidence type="ECO:0000259" key="6">
    <source>
        <dbReference type="PROSITE" id="PS50023"/>
    </source>
</evidence>
<feature type="domain" description="LIM zinc-binding" evidence="6">
    <location>
        <begin position="75"/>
        <end position="137"/>
    </location>
</feature>
<dbReference type="PROSITE" id="PS00478">
    <property type="entry name" value="LIM_DOMAIN_1"/>
    <property type="match status" value="2"/>
</dbReference>
<evidence type="ECO:0000256" key="4">
    <source>
        <dbReference type="ARBA" id="ARBA00023038"/>
    </source>
</evidence>
<dbReference type="SUPFAM" id="SSF57716">
    <property type="entry name" value="Glucocorticoid receptor-like (DNA-binding domain)"/>
    <property type="match status" value="2"/>
</dbReference>
<dbReference type="InterPro" id="IPR050945">
    <property type="entry name" value="LMO_RBTN_TF"/>
</dbReference>
<dbReference type="PANTHER" id="PTHR45787">
    <property type="entry name" value="LD11652P"/>
    <property type="match status" value="1"/>
</dbReference>
<feature type="domain" description="LIM zinc-binding" evidence="6">
    <location>
        <begin position="11"/>
        <end position="73"/>
    </location>
</feature>
<evidence type="ECO:0000256" key="5">
    <source>
        <dbReference type="PROSITE-ProRule" id="PRU00125"/>
    </source>
</evidence>
<gene>
    <name evidence="7" type="ORF">PMEA_00020231</name>
</gene>
<evidence type="ECO:0000313" key="8">
    <source>
        <dbReference type="Proteomes" id="UP001159428"/>
    </source>
</evidence>
<dbReference type="SMART" id="SM00132">
    <property type="entry name" value="LIM"/>
    <property type="match status" value="2"/>
</dbReference>
<organism evidence="7 8">
    <name type="scientific">Pocillopora meandrina</name>
    <dbReference type="NCBI Taxonomy" id="46732"/>
    <lineage>
        <taxon>Eukaryota</taxon>
        <taxon>Metazoa</taxon>
        <taxon>Cnidaria</taxon>
        <taxon>Anthozoa</taxon>
        <taxon>Hexacorallia</taxon>
        <taxon>Scleractinia</taxon>
        <taxon>Astrocoeniina</taxon>
        <taxon>Pocilloporidae</taxon>
        <taxon>Pocillopora</taxon>
    </lineage>
</organism>
<dbReference type="EMBL" id="CALNXJ010000037">
    <property type="protein sequence ID" value="CAH3142783.1"/>
    <property type="molecule type" value="Genomic_DNA"/>
</dbReference>
<dbReference type="PANTHER" id="PTHR45787:SF13">
    <property type="entry name" value="LD11652P"/>
    <property type="match status" value="1"/>
</dbReference>
<protein>
    <recommendedName>
        <fullName evidence="6">LIM zinc-binding domain-containing protein</fullName>
    </recommendedName>
</protein>
<evidence type="ECO:0000256" key="2">
    <source>
        <dbReference type="ARBA" id="ARBA00022737"/>
    </source>
</evidence>
<dbReference type="AlphaFoldDB" id="A0AAU9XDE3"/>
<comment type="caution">
    <text evidence="7">The sequence shown here is derived from an EMBL/GenBank/DDBJ whole genome shotgun (WGS) entry which is preliminary data.</text>
</comment>
<dbReference type="Proteomes" id="UP001159428">
    <property type="component" value="Unassembled WGS sequence"/>
</dbReference>
<keyword evidence="4 5" id="KW-0440">LIM domain</keyword>